<accession>A0A016WU25</accession>
<proteinExistence type="predicted"/>
<gene>
    <name evidence="1" type="primary">Acey_s0528.g2976</name>
    <name evidence="1" type="ORF">Y032_0528g2976</name>
</gene>
<name>A0A016WU25_9BILA</name>
<evidence type="ECO:0000313" key="2">
    <source>
        <dbReference type="Proteomes" id="UP000024635"/>
    </source>
</evidence>
<evidence type="ECO:0000313" key="1">
    <source>
        <dbReference type="EMBL" id="EYC42518.1"/>
    </source>
</evidence>
<keyword evidence="2" id="KW-1185">Reference proteome</keyword>
<dbReference type="EMBL" id="JARK01000128">
    <property type="protein sequence ID" value="EYC42518.1"/>
    <property type="molecule type" value="Genomic_DNA"/>
</dbReference>
<comment type="caution">
    <text evidence="1">The sequence shown here is derived from an EMBL/GenBank/DDBJ whole genome shotgun (WGS) entry which is preliminary data.</text>
</comment>
<protein>
    <submittedName>
        <fullName evidence="1">Uncharacterized protein</fullName>
    </submittedName>
</protein>
<sequence length="70" mass="7338">MAGNFYDSLDSISQTLGLNFPGRLSNSPNGAFMTSSSVTGVVLGQSLAAAMPQQAKTTTKLFISFISMQC</sequence>
<dbReference type="AlphaFoldDB" id="A0A016WU25"/>
<dbReference type="Proteomes" id="UP000024635">
    <property type="component" value="Unassembled WGS sequence"/>
</dbReference>
<reference evidence="2" key="1">
    <citation type="journal article" date="2015" name="Nat. Genet.">
        <title>The genome and transcriptome of the zoonotic hookworm Ancylostoma ceylanicum identify infection-specific gene families.</title>
        <authorList>
            <person name="Schwarz E.M."/>
            <person name="Hu Y."/>
            <person name="Antoshechkin I."/>
            <person name="Miller M.M."/>
            <person name="Sternberg P.W."/>
            <person name="Aroian R.V."/>
        </authorList>
    </citation>
    <scope>NUCLEOTIDE SEQUENCE</scope>
    <source>
        <strain evidence="2">HY135</strain>
    </source>
</reference>
<organism evidence="1 2">
    <name type="scientific">Ancylostoma ceylanicum</name>
    <dbReference type="NCBI Taxonomy" id="53326"/>
    <lineage>
        <taxon>Eukaryota</taxon>
        <taxon>Metazoa</taxon>
        <taxon>Ecdysozoa</taxon>
        <taxon>Nematoda</taxon>
        <taxon>Chromadorea</taxon>
        <taxon>Rhabditida</taxon>
        <taxon>Rhabditina</taxon>
        <taxon>Rhabditomorpha</taxon>
        <taxon>Strongyloidea</taxon>
        <taxon>Ancylostomatidae</taxon>
        <taxon>Ancylostomatinae</taxon>
        <taxon>Ancylostoma</taxon>
    </lineage>
</organism>